<dbReference type="Pfam" id="PF13602">
    <property type="entry name" value="ADH_zinc_N_2"/>
    <property type="match status" value="1"/>
</dbReference>
<reference evidence="2 3" key="1">
    <citation type="submission" date="2020-10" db="EMBL/GenBank/DDBJ databases">
        <title>Eggerthella sp. nov., isolated from human feces.</title>
        <authorList>
            <person name="Yajun G."/>
        </authorList>
    </citation>
    <scope>NUCLEOTIDE SEQUENCE [LARGE SCALE GENOMIC DNA]</scope>
    <source>
        <strain evidence="2 3">HF-1101</strain>
    </source>
</reference>
<feature type="domain" description="Enoyl reductase (ER)" evidence="1">
    <location>
        <begin position="10"/>
        <end position="325"/>
    </location>
</feature>
<evidence type="ECO:0000259" key="1">
    <source>
        <dbReference type="SMART" id="SM00829"/>
    </source>
</evidence>
<evidence type="ECO:0000313" key="2">
    <source>
        <dbReference type="EMBL" id="QOS69240.1"/>
    </source>
</evidence>
<dbReference type="PANTHER" id="PTHR44013:SF1">
    <property type="entry name" value="ZINC-TYPE ALCOHOL DEHYDROGENASE-LIKE PROTEIN C16A3.02C"/>
    <property type="match status" value="1"/>
</dbReference>
<dbReference type="KEGG" id="egd:GS424_005180"/>
<dbReference type="Gene3D" id="3.90.180.10">
    <property type="entry name" value="Medium-chain alcohol dehydrogenases, catalytic domain"/>
    <property type="match status" value="1"/>
</dbReference>
<dbReference type="Gene3D" id="3.40.50.720">
    <property type="entry name" value="NAD(P)-binding Rossmann-like Domain"/>
    <property type="match status" value="1"/>
</dbReference>
<dbReference type="SUPFAM" id="SSF50129">
    <property type="entry name" value="GroES-like"/>
    <property type="match status" value="1"/>
</dbReference>
<dbReference type="SUPFAM" id="SSF51735">
    <property type="entry name" value="NAD(P)-binding Rossmann-fold domains"/>
    <property type="match status" value="1"/>
</dbReference>
<dbReference type="InterPro" id="IPR052733">
    <property type="entry name" value="Chloroplast_QOR"/>
</dbReference>
<dbReference type="InterPro" id="IPR002364">
    <property type="entry name" value="Quin_OxRdtase/zeta-crystal_CS"/>
</dbReference>
<name>A0A6L7IW36_9ACTN</name>
<evidence type="ECO:0000313" key="3">
    <source>
        <dbReference type="Proteomes" id="UP000478463"/>
    </source>
</evidence>
<dbReference type="InterPro" id="IPR036291">
    <property type="entry name" value="NAD(P)-bd_dom_sf"/>
</dbReference>
<dbReference type="CDD" id="cd08267">
    <property type="entry name" value="MDR1"/>
    <property type="match status" value="1"/>
</dbReference>
<dbReference type="PANTHER" id="PTHR44013">
    <property type="entry name" value="ZINC-TYPE ALCOHOL DEHYDROGENASE-LIKE PROTEIN C16A3.02C"/>
    <property type="match status" value="1"/>
</dbReference>
<dbReference type="InterPro" id="IPR013154">
    <property type="entry name" value="ADH-like_N"/>
</dbReference>
<proteinExistence type="predicted"/>
<dbReference type="GO" id="GO:0008270">
    <property type="term" value="F:zinc ion binding"/>
    <property type="evidence" value="ECO:0007669"/>
    <property type="project" value="InterPro"/>
</dbReference>
<dbReference type="InterPro" id="IPR011032">
    <property type="entry name" value="GroES-like_sf"/>
</dbReference>
<dbReference type="EMBL" id="CP063310">
    <property type="protein sequence ID" value="QOS69240.1"/>
    <property type="molecule type" value="Genomic_DNA"/>
</dbReference>
<protein>
    <submittedName>
        <fullName evidence="2">NAD(P)-dependent alcohol dehydrogenase</fullName>
    </submittedName>
</protein>
<dbReference type="Proteomes" id="UP000478463">
    <property type="component" value="Chromosome"/>
</dbReference>
<gene>
    <name evidence="2" type="ORF">GS424_005180</name>
</gene>
<dbReference type="SMART" id="SM00829">
    <property type="entry name" value="PKS_ER"/>
    <property type="match status" value="1"/>
</dbReference>
<dbReference type="PROSITE" id="PS01162">
    <property type="entry name" value="QOR_ZETA_CRYSTAL"/>
    <property type="match status" value="1"/>
</dbReference>
<accession>A0A6L7IW36</accession>
<dbReference type="GO" id="GO:0016491">
    <property type="term" value="F:oxidoreductase activity"/>
    <property type="evidence" value="ECO:0007669"/>
    <property type="project" value="InterPro"/>
</dbReference>
<dbReference type="Pfam" id="PF08240">
    <property type="entry name" value="ADH_N"/>
    <property type="match status" value="1"/>
</dbReference>
<dbReference type="InterPro" id="IPR020843">
    <property type="entry name" value="ER"/>
</dbReference>
<dbReference type="AlphaFoldDB" id="A0A6L7IW36"/>
<sequence>MKAIVYTKFGEPEVLQEQEVARPVPGDGQVLVEVRASSLNVTETKQFAQQIEQGTLSPVMKAMGKFALGIVGEVPGNDVAGVVVEVGAGATRFKKGDEVFGFPVRDRGAWAEYVCADEGMLELKPAGASFEEAACLPVAGSVALAAVRKAGVRAGQSVLVHGASGGVGHLALQIAKAHGASVTAVCGTRNVELAYELGADRVVDYRKDDVAQAGDGYDAVIAVNGYCPLPTIKGLLVDGGTSVFVGGEGRAIVDGLLGPILSIGSGRRLTSVVYASIRGQGLDWLARTLDGGQVRPVLDGVFPLGEAPQAIRKVVAEHARGKTALVAAFGA</sequence>
<dbReference type="RefSeq" id="WP_160943130.1">
    <property type="nucleotide sequence ID" value="NZ_CP063310.1"/>
</dbReference>
<organism evidence="2 3">
    <name type="scientific">Eggerthella guodeyinii</name>
    <dbReference type="NCBI Taxonomy" id="2690837"/>
    <lineage>
        <taxon>Bacteria</taxon>
        <taxon>Bacillati</taxon>
        <taxon>Actinomycetota</taxon>
        <taxon>Coriobacteriia</taxon>
        <taxon>Eggerthellales</taxon>
        <taxon>Eggerthellaceae</taxon>
        <taxon>Eggerthella</taxon>
    </lineage>
</organism>